<dbReference type="InterPro" id="IPR027805">
    <property type="entry name" value="Transposase_HTH_dom"/>
</dbReference>
<protein>
    <recommendedName>
        <fullName evidence="1">Transposase Helix-turn-helix domain-containing protein</fullName>
    </recommendedName>
</protein>
<reference evidence="2 3" key="1">
    <citation type="submission" date="2018-03" db="EMBL/GenBank/DDBJ databases">
        <title>Bacteriophage NCPPB3778 and a type I-E CRISPR drive the evolution of the US Biological Select Agent, Rathayibacter toxicus.</title>
        <authorList>
            <person name="Davis E.W.II."/>
            <person name="Tabima J.F."/>
            <person name="Weisberg A.J."/>
            <person name="Dantas Lopes L."/>
            <person name="Wiseman M.S."/>
            <person name="Wiseman M.S."/>
            <person name="Pupko T."/>
            <person name="Belcher M.S."/>
            <person name="Sechler A.J."/>
            <person name="Tancos M.A."/>
            <person name="Schroeder B.K."/>
            <person name="Murray T.D."/>
            <person name="Luster D.G."/>
            <person name="Schneider W.L."/>
            <person name="Rogers E."/>
            <person name="Andreote F.D."/>
            <person name="Grunwald N.J."/>
            <person name="Putnam M.L."/>
            <person name="Chang J.H."/>
        </authorList>
    </citation>
    <scope>NUCLEOTIDE SEQUENCE [LARGE SCALE GENOMIC DNA]</scope>
    <source>
        <strain evidence="2 3">NCCPB 2253</strain>
    </source>
</reference>
<dbReference type="Proteomes" id="UP000283946">
    <property type="component" value="Chromosome"/>
</dbReference>
<sequence>MTELMPRIFQILSGRPSLPGRPPLLNLREQVIVTLLLSRQNMNQAAVADLYGVSQATVSRIYRRIVPLIEYACCFSGIAPEEAVRGRLPPRISSSL</sequence>
<dbReference type="EMBL" id="CP028130">
    <property type="protein sequence ID" value="AZZ54906.1"/>
    <property type="molecule type" value="Genomic_DNA"/>
</dbReference>
<accession>A0AAD1AB19</accession>
<name>A0AAD1AB19_9MICO</name>
<evidence type="ECO:0000313" key="3">
    <source>
        <dbReference type="Proteomes" id="UP000283946"/>
    </source>
</evidence>
<evidence type="ECO:0000313" key="2">
    <source>
        <dbReference type="EMBL" id="AZZ54906.1"/>
    </source>
</evidence>
<evidence type="ECO:0000259" key="1">
    <source>
        <dbReference type="Pfam" id="PF13613"/>
    </source>
</evidence>
<dbReference type="RefSeq" id="WP_104354093.1">
    <property type="nucleotide sequence ID" value="NZ_CP028130.1"/>
</dbReference>
<organism evidence="2 3">
    <name type="scientific">Rathayibacter iranicus</name>
    <dbReference type="NCBI Taxonomy" id="59737"/>
    <lineage>
        <taxon>Bacteria</taxon>
        <taxon>Bacillati</taxon>
        <taxon>Actinomycetota</taxon>
        <taxon>Actinomycetes</taxon>
        <taxon>Micrococcales</taxon>
        <taxon>Microbacteriaceae</taxon>
        <taxon>Rathayibacter</taxon>
    </lineage>
</organism>
<feature type="domain" description="Transposase Helix-turn-helix" evidence="1">
    <location>
        <begin position="25"/>
        <end position="70"/>
    </location>
</feature>
<proteinExistence type="predicted"/>
<dbReference type="Pfam" id="PF13613">
    <property type="entry name" value="HTH_Tnp_4"/>
    <property type="match status" value="1"/>
</dbReference>
<dbReference type="AlphaFoldDB" id="A0AAD1AB19"/>
<gene>
    <name evidence="2" type="ORF">C7V51_02680</name>
</gene>
<dbReference type="KEGG" id="ria:C7V51_02680"/>